<evidence type="ECO:0000256" key="1">
    <source>
        <dbReference type="SAM" id="SignalP"/>
    </source>
</evidence>
<dbReference type="EMBL" id="CP063849">
    <property type="protein sequence ID" value="QOY85463.1"/>
    <property type="molecule type" value="Genomic_DNA"/>
</dbReference>
<dbReference type="KEGG" id="pfer:IRI77_21835"/>
<feature type="chain" id="PRO_5032680526" description="DUF4352 domain-containing protein" evidence="1">
    <location>
        <begin position="19"/>
        <end position="131"/>
    </location>
</feature>
<keyword evidence="1" id="KW-0732">Signal</keyword>
<keyword evidence="3" id="KW-1185">Reference proteome</keyword>
<accession>A0A7S7SI90</accession>
<feature type="signal peptide" evidence="1">
    <location>
        <begin position="1"/>
        <end position="18"/>
    </location>
</feature>
<dbReference type="RefSeq" id="WP_194447133.1">
    <property type="nucleotide sequence ID" value="NZ_CP063849.1"/>
</dbReference>
<evidence type="ECO:0008006" key="4">
    <source>
        <dbReference type="Google" id="ProtNLM"/>
    </source>
</evidence>
<sequence>MKWWLLAFITLASLFLCAAQDQRKQKGALLNVVECKAVRHEDSILLDAKLRNDGEDTIKNVVLTIYFVGPGKKVVATRKTDIDATDIEPGGEAEISLETPFPARTIALRFETRTRMERWIDLKNDGPFPIE</sequence>
<dbReference type="Proteomes" id="UP000593892">
    <property type="component" value="Chromosome"/>
</dbReference>
<protein>
    <recommendedName>
        <fullName evidence="4">DUF4352 domain-containing protein</fullName>
    </recommendedName>
</protein>
<gene>
    <name evidence="2" type="ORF">IRI77_21835</name>
</gene>
<reference evidence="2 3" key="1">
    <citation type="submission" date="2020-10" db="EMBL/GenBank/DDBJ databases">
        <title>Complete genome sequence of Paludibaculum fermentans P105T, a facultatively anaerobic acidobacterium capable of dissimilatory Fe(III) reduction.</title>
        <authorList>
            <person name="Dedysh S.N."/>
            <person name="Beletsky A.V."/>
            <person name="Kulichevskaya I.S."/>
            <person name="Mardanov A.V."/>
            <person name="Ravin N.V."/>
        </authorList>
    </citation>
    <scope>NUCLEOTIDE SEQUENCE [LARGE SCALE GENOMIC DNA]</scope>
    <source>
        <strain evidence="2 3">P105</strain>
    </source>
</reference>
<proteinExistence type="predicted"/>
<evidence type="ECO:0000313" key="2">
    <source>
        <dbReference type="EMBL" id="QOY85463.1"/>
    </source>
</evidence>
<dbReference type="AlphaFoldDB" id="A0A7S7SI90"/>
<evidence type="ECO:0000313" key="3">
    <source>
        <dbReference type="Proteomes" id="UP000593892"/>
    </source>
</evidence>
<organism evidence="2 3">
    <name type="scientific">Paludibaculum fermentans</name>
    <dbReference type="NCBI Taxonomy" id="1473598"/>
    <lineage>
        <taxon>Bacteria</taxon>
        <taxon>Pseudomonadati</taxon>
        <taxon>Acidobacteriota</taxon>
        <taxon>Terriglobia</taxon>
        <taxon>Bryobacterales</taxon>
        <taxon>Bryobacteraceae</taxon>
        <taxon>Paludibaculum</taxon>
    </lineage>
</organism>
<name>A0A7S7SI90_PALFE</name>